<dbReference type="AlphaFoldDB" id="A0A2Y9BIZ1"/>
<dbReference type="SUPFAM" id="SSF88946">
    <property type="entry name" value="Sigma2 domain of RNA polymerase sigma factors"/>
    <property type="match status" value="1"/>
</dbReference>
<dbReference type="OrthoDB" id="2064667at2"/>
<dbReference type="RefSeq" id="WP_109733259.1">
    <property type="nucleotide sequence ID" value="NZ_BAAACK010000022.1"/>
</dbReference>
<keyword evidence="1" id="KW-1133">Transmembrane helix</keyword>
<dbReference type="Proteomes" id="UP000245845">
    <property type="component" value="Unassembled WGS sequence"/>
</dbReference>
<comment type="caution">
    <text evidence="2">The sequence shown here is derived from an EMBL/GenBank/DDBJ whole genome shotgun (WGS) entry which is preliminary data.</text>
</comment>
<organism evidence="2 3">
    <name type="scientific">Faecalicatena orotica</name>
    <dbReference type="NCBI Taxonomy" id="1544"/>
    <lineage>
        <taxon>Bacteria</taxon>
        <taxon>Bacillati</taxon>
        <taxon>Bacillota</taxon>
        <taxon>Clostridia</taxon>
        <taxon>Lachnospirales</taxon>
        <taxon>Lachnospiraceae</taxon>
        <taxon>Faecalicatena</taxon>
    </lineage>
</organism>
<keyword evidence="1" id="KW-0472">Membrane</keyword>
<evidence type="ECO:0000256" key="1">
    <source>
        <dbReference type="SAM" id="Phobius"/>
    </source>
</evidence>
<dbReference type="GO" id="GO:0003700">
    <property type="term" value="F:DNA-binding transcription factor activity"/>
    <property type="evidence" value="ECO:0007669"/>
    <property type="project" value="InterPro"/>
</dbReference>
<proteinExistence type="predicted"/>
<protein>
    <submittedName>
        <fullName evidence="2">Uncharacterized protein</fullName>
    </submittedName>
</protein>
<dbReference type="EMBL" id="QGDL01000016">
    <property type="protein sequence ID" value="PWJ22871.1"/>
    <property type="molecule type" value="Genomic_DNA"/>
</dbReference>
<gene>
    <name evidence="2" type="ORF">A8806_11646</name>
</gene>
<evidence type="ECO:0000313" key="3">
    <source>
        <dbReference type="Proteomes" id="UP000245845"/>
    </source>
</evidence>
<feature type="transmembrane region" description="Helical" evidence="1">
    <location>
        <begin position="153"/>
        <end position="170"/>
    </location>
</feature>
<keyword evidence="1" id="KW-0812">Transmembrane</keyword>
<sequence>MAKLDYEYLAGILEKARAGDGNAFAEIYTATYYTQYQVICQDTQDKDLALDLLLRLYTSAFMDIHSLSSPKYLLSWLDQIRCNICAEFCKTVQKTSSRNIPISHKEAALDAFTANRILTNALAVCGIAPSDVPVDVLETWMNYTKPGIYRVRYLIYSMLAILVLLPLLFVKPSVKAEWTGSGEGGAEYSLSIHSLLPVSSVSAELNGSPADLEKAGYREYRAVAGENGTLDITVRSVNGQTYTRSYDLTPFDTEPPVLITSDRRSGKIYLTVRETYSGIDYEGITGLTPESYDPQSGLLVFPVPDAEVTVKIPDNAGNTLTVSLSP</sequence>
<evidence type="ECO:0000313" key="2">
    <source>
        <dbReference type="EMBL" id="PWJ22871.1"/>
    </source>
</evidence>
<dbReference type="Gene3D" id="1.10.1740.10">
    <property type="match status" value="1"/>
</dbReference>
<keyword evidence="3" id="KW-1185">Reference proteome</keyword>
<dbReference type="GO" id="GO:0006352">
    <property type="term" value="P:DNA-templated transcription initiation"/>
    <property type="evidence" value="ECO:0007669"/>
    <property type="project" value="InterPro"/>
</dbReference>
<dbReference type="InterPro" id="IPR013325">
    <property type="entry name" value="RNA_pol_sigma_r2"/>
</dbReference>
<accession>A0A2Y9BIZ1</accession>
<reference evidence="2 3" key="1">
    <citation type="submission" date="2018-05" db="EMBL/GenBank/DDBJ databases">
        <title>The Hungate 1000. A catalogue of reference genomes from the rumen microbiome.</title>
        <authorList>
            <person name="Kelly W."/>
        </authorList>
    </citation>
    <scope>NUCLEOTIDE SEQUENCE [LARGE SCALE GENOMIC DNA]</scope>
    <source>
        <strain evidence="2 3">NLAE-zl-C242</strain>
    </source>
</reference>
<name>A0A2Y9BIZ1_9FIRM</name>